<organism evidence="1 2">
    <name type="scientific">Coniosporium uncinatum</name>
    <dbReference type="NCBI Taxonomy" id="93489"/>
    <lineage>
        <taxon>Eukaryota</taxon>
        <taxon>Fungi</taxon>
        <taxon>Dikarya</taxon>
        <taxon>Ascomycota</taxon>
        <taxon>Pezizomycotina</taxon>
        <taxon>Dothideomycetes</taxon>
        <taxon>Dothideomycetes incertae sedis</taxon>
        <taxon>Coniosporium</taxon>
    </lineage>
</organism>
<keyword evidence="2" id="KW-1185">Reference proteome</keyword>
<evidence type="ECO:0000313" key="1">
    <source>
        <dbReference type="EMBL" id="KAK3066509.1"/>
    </source>
</evidence>
<protein>
    <submittedName>
        <fullName evidence="1">Cell separation during budding</fullName>
    </submittedName>
</protein>
<evidence type="ECO:0000313" key="2">
    <source>
        <dbReference type="Proteomes" id="UP001186974"/>
    </source>
</evidence>
<dbReference type="EMBL" id="JAWDJW010005816">
    <property type="protein sequence ID" value="KAK3066509.1"/>
    <property type="molecule type" value="Genomic_DNA"/>
</dbReference>
<reference evidence="1" key="1">
    <citation type="submission" date="2024-09" db="EMBL/GenBank/DDBJ databases">
        <title>Black Yeasts Isolated from many extreme environments.</title>
        <authorList>
            <person name="Coleine C."/>
            <person name="Stajich J.E."/>
            <person name="Selbmann L."/>
        </authorList>
    </citation>
    <scope>NUCLEOTIDE SEQUENCE</scope>
    <source>
        <strain evidence="1">CCFEE 5737</strain>
    </source>
</reference>
<proteinExistence type="predicted"/>
<name>A0ACC3DEX5_9PEZI</name>
<sequence length="278" mass="30731">LLITSGSPNVILIRENESSRSAVSFFDFNDLNAYLLLVVGFAKPEEKQVELFNEIVQKAKAQEAIPLRMVKGISRKEGLTTLPDTAHLTKALELFGSGVHRIVIVKENTMDVVGVLTQLRLVQFFWENSRNFEAIARLYPQYLKDLEIGSHTVVAINGDKPLTDALEIMYNEGITSLPVLDNQRNVIGNISHVDVRLLTKTTSFPLLRSSCIHFISVILSERGVNDGKDPFPVFHVSPFSTLAHTVAKLVATRSHRMWIVDSPSPSSSGPSTPALTPS</sequence>
<accession>A0ACC3DEX5</accession>
<dbReference type="Proteomes" id="UP001186974">
    <property type="component" value="Unassembled WGS sequence"/>
</dbReference>
<gene>
    <name evidence="1" type="primary">SDS23</name>
    <name evidence="1" type="ORF">LTS18_001669</name>
</gene>
<comment type="caution">
    <text evidence="1">The sequence shown here is derived from an EMBL/GenBank/DDBJ whole genome shotgun (WGS) entry which is preliminary data.</text>
</comment>
<feature type="non-terminal residue" evidence="1">
    <location>
        <position position="1"/>
    </location>
</feature>
<feature type="non-terminal residue" evidence="1">
    <location>
        <position position="278"/>
    </location>
</feature>